<keyword evidence="6" id="KW-0029">Amino-acid transport</keyword>
<accession>A0ABM1MT26</accession>
<feature type="transmembrane region" description="Helical" evidence="15">
    <location>
        <begin position="181"/>
        <end position="202"/>
    </location>
</feature>
<feature type="transmembrane region" description="Helical" evidence="15">
    <location>
        <begin position="427"/>
        <end position="445"/>
    </location>
</feature>
<evidence type="ECO:0000256" key="10">
    <source>
        <dbReference type="ARBA" id="ARBA00023136"/>
    </source>
</evidence>
<evidence type="ECO:0000256" key="15">
    <source>
        <dbReference type="SAM" id="Phobius"/>
    </source>
</evidence>
<dbReference type="InterPro" id="IPR000175">
    <property type="entry name" value="Na/ntran_symport"/>
</dbReference>
<feature type="transmembrane region" description="Helical" evidence="15">
    <location>
        <begin position="465"/>
        <end position="481"/>
    </location>
</feature>
<dbReference type="Proteomes" id="UP000695000">
    <property type="component" value="Unplaced"/>
</dbReference>
<feature type="transmembrane region" description="Helical" evidence="15">
    <location>
        <begin position="47"/>
        <end position="70"/>
    </location>
</feature>
<evidence type="ECO:0000256" key="3">
    <source>
        <dbReference type="ARBA" id="ARBA00022448"/>
    </source>
</evidence>
<evidence type="ECO:0000256" key="9">
    <source>
        <dbReference type="ARBA" id="ARBA00023065"/>
    </source>
</evidence>
<keyword evidence="9" id="KW-0406">Ion transport</keyword>
<keyword evidence="8" id="KW-0915">Sodium</keyword>
<feature type="transmembrane region" description="Helical" evidence="15">
    <location>
        <begin position="387"/>
        <end position="407"/>
    </location>
</feature>
<reference evidence="17" key="1">
    <citation type="submission" date="2025-08" db="UniProtKB">
        <authorList>
            <consortium name="RefSeq"/>
        </authorList>
    </citation>
    <scope>IDENTIFICATION</scope>
    <source>
        <tissue evidence="17">Whole Larva</tissue>
    </source>
</reference>
<keyword evidence="3" id="KW-0813">Transport</keyword>
<name>A0ABM1MT26_NICVS</name>
<dbReference type="PANTHER" id="PTHR11616:SF321">
    <property type="entry name" value="SODIUM-DEPENDENT NUTRIENT AMINO ACID TRANSPORTER 1-RELATED"/>
    <property type="match status" value="1"/>
</dbReference>
<evidence type="ECO:0000256" key="1">
    <source>
        <dbReference type="ARBA" id="ARBA00004141"/>
    </source>
</evidence>
<feature type="transmembrane region" description="Helical" evidence="15">
    <location>
        <begin position="285"/>
        <end position="309"/>
    </location>
</feature>
<protein>
    <recommendedName>
        <fullName evidence="14">Sodium-dependent nutrient amino acid transporter 1</fullName>
    </recommendedName>
</protein>
<keyword evidence="5" id="KW-0769">Symport</keyword>
<evidence type="ECO:0000256" key="2">
    <source>
        <dbReference type="ARBA" id="ARBA00006459"/>
    </source>
</evidence>
<keyword evidence="16" id="KW-1185">Reference proteome</keyword>
<feature type="transmembrane region" description="Helical" evidence="15">
    <location>
        <begin position="91"/>
        <end position="118"/>
    </location>
</feature>
<feature type="transmembrane region" description="Helical" evidence="15">
    <location>
        <begin position="251"/>
        <end position="273"/>
    </location>
</feature>
<evidence type="ECO:0000256" key="6">
    <source>
        <dbReference type="ARBA" id="ARBA00022970"/>
    </source>
</evidence>
<comment type="similarity">
    <text evidence="2">Belongs to the sodium:neurotransmitter symporter (SNF) (TC 2.A.22) family.</text>
</comment>
<dbReference type="PANTHER" id="PTHR11616">
    <property type="entry name" value="SODIUM/CHLORIDE DEPENDENT TRANSPORTER"/>
    <property type="match status" value="1"/>
</dbReference>
<dbReference type="GeneID" id="108563535"/>
<dbReference type="PROSITE" id="PS50267">
    <property type="entry name" value="NA_NEUROTRAN_SYMP_3"/>
    <property type="match status" value="1"/>
</dbReference>
<evidence type="ECO:0000256" key="8">
    <source>
        <dbReference type="ARBA" id="ARBA00023053"/>
    </source>
</evidence>
<keyword evidence="4 15" id="KW-0812">Transmembrane</keyword>
<keyword evidence="12" id="KW-0739">Sodium transport</keyword>
<evidence type="ECO:0000256" key="12">
    <source>
        <dbReference type="ARBA" id="ARBA00023201"/>
    </source>
</evidence>
<evidence type="ECO:0000256" key="7">
    <source>
        <dbReference type="ARBA" id="ARBA00022989"/>
    </source>
</evidence>
<keyword evidence="11" id="KW-0325">Glycoprotein</keyword>
<feature type="transmembrane region" description="Helical" evidence="15">
    <location>
        <begin position="493"/>
        <end position="519"/>
    </location>
</feature>
<dbReference type="InterPro" id="IPR037272">
    <property type="entry name" value="SNS_sf"/>
</dbReference>
<dbReference type="PRINTS" id="PR00176">
    <property type="entry name" value="NANEUSMPORT"/>
</dbReference>
<evidence type="ECO:0000256" key="11">
    <source>
        <dbReference type="ARBA" id="ARBA00023180"/>
    </source>
</evidence>
<feature type="transmembrane region" description="Helical" evidence="15">
    <location>
        <begin position="354"/>
        <end position="375"/>
    </location>
</feature>
<evidence type="ECO:0000256" key="4">
    <source>
        <dbReference type="ARBA" id="ARBA00022692"/>
    </source>
</evidence>
<keyword evidence="10 15" id="KW-0472">Membrane</keyword>
<comment type="function">
    <text evidence="13">Unusual broad substrate spectrum amino acid:sodium cotransporter that promotes absorption of the D isomers of essential amino acids. Neutral amino acids are the preferred substrates, especially methionine and phenylalanine.</text>
</comment>
<evidence type="ECO:0000256" key="5">
    <source>
        <dbReference type="ARBA" id="ARBA00022847"/>
    </source>
</evidence>
<organism evidence="16 17">
    <name type="scientific">Nicrophorus vespilloides</name>
    <name type="common">Boreal carrion beetle</name>
    <dbReference type="NCBI Taxonomy" id="110193"/>
    <lineage>
        <taxon>Eukaryota</taxon>
        <taxon>Metazoa</taxon>
        <taxon>Ecdysozoa</taxon>
        <taxon>Arthropoda</taxon>
        <taxon>Hexapoda</taxon>
        <taxon>Insecta</taxon>
        <taxon>Pterygota</taxon>
        <taxon>Neoptera</taxon>
        <taxon>Endopterygota</taxon>
        <taxon>Coleoptera</taxon>
        <taxon>Polyphaga</taxon>
        <taxon>Staphyliniformia</taxon>
        <taxon>Silphidae</taxon>
        <taxon>Nicrophorinae</taxon>
        <taxon>Nicrophorus</taxon>
    </lineage>
</organism>
<proteinExistence type="inferred from homology"/>
<comment type="subcellular location">
    <subcellularLocation>
        <location evidence="1">Membrane</location>
        <topology evidence="1">Multi-pass membrane protein</topology>
    </subcellularLocation>
</comment>
<dbReference type="RefSeq" id="XP_017777726.1">
    <property type="nucleotide sequence ID" value="XM_017922237.1"/>
</dbReference>
<evidence type="ECO:0000313" key="17">
    <source>
        <dbReference type="RefSeq" id="XP_017777726.1"/>
    </source>
</evidence>
<evidence type="ECO:0000256" key="13">
    <source>
        <dbReference type="ARBA" id="ARBA00037785"/>
    </source>
</evidence>
<evidence type="ECO:0000256" key="14">
    <source>
        <dbReference type="ARBA" id="ARBA00040215"/>
    </source>
</evidence>
<dbReference type="Pfam" id="PF00209">
    <property type="entry name" value="SNF"/>
    <property type="match status" value="1"/>
</dbReference>
<evidence type="ECO:0000313" key="16">
    <source>
        <dbReference type="Proteomes" id="UP000695000"/>
    </source>
</evidence>
<feature type="transmembrane region" description="Helical" evidence="15">
    <location>
        <begin position="21"/>
        <end position="41"/>
    </location>
</feature>
<sequence length="573" mass="66850">MNKVARKVKFQEWASINEYSLALICWTCGLTNLWTLPNVFYKYGNSAAGLPLLLTNIIITIPLVFAELSIGQYTNRCNMGIWRMVPPWKGVAYATSLILVCIATLNTYITSQVLLYLIKSMSKEIPWSSCGSWATQKCFNLTTMKNFDSYSNCTDYENNVQHYYNVVILKQGSDGFEQMNIYLLICSAVVIVAVFVCCSKILTSIQRLLNFLTFIPFLLLNVLLFTSMFYPGTLKGLCKFLTPKLEMLLDYNLWFEMFGLNLYSMGIGMGGLITISSHSNFRNNVFKVSTFVPLFANARDVFFVLFVYLTFSGYCIWENIDANLLFEHKSSLLFVKIPMAFLRWPFYPHIWNCLYFAMLLLIGLRFIMLIVLVLLENLNEEWKISAIYPKTSVAFICVTIFFLNFIYYTNLGSTLFVFLEEICRDQLVLMMALIQFYAVFCIYGTSTFCKDIHFMLNQKTDYVRYIWYFDLLCLGAIFVYRRITSYVAYNPPIWMSIVHILLLIAILLLMVVYFLVYIVKNREQGFKKLMRPCSDWGNKNPDIRKDRDFFNNETPGEEFNYRQELYTREIHNT</sequence>
<dbReference type="SUPFAM" id="SSF161070">
    <property type="entry name" value="SNF-like"/>
    <property type="match status" value="1"/>
</dbReference>
<gene>
    <name evidence="17" type="primary">LOC108563535</name>
</gene>
<keyword evidence="7 15" id="KW-1133">Transmembrane helix</keyword>
<feature type="transmembrane region" description="Helical" evidence="15">
    <location>
        <begin position="209"/>
        <end position="231"/>
    </location>
</feature>